<keyword evidence="4" id="KW-1185">Reference proteome</keyword>
<feature type="transmembrane region" description="Helical" evidence="2">
    <location>
        <begin position="37"/>
        <end position="60"/>
    </location>
</feature>
<accession>A0ABY8WHJ7</accession>
<organism evidence="3 4">
    <name type="scientific">Actinoplanes oblitus</name>
    <dbReference type="NCBI Taxonomy" id="3040509"/>
    <lineage>
        <taxon>Bacteria</taxon>
        <taxon>Bacillati</taxon>
        <taxon>Actinomycetota</taxon>
        <taxon>Actinomycetes</taxon>
        <taxon>Micromonosporales</taxon>
        <taxon>Micromonosporaceae</taxon>
        <taxon>Actinoplanes</taxon>
    </lineage>
</organism>
<feature type="region of interest" description="Disordered" evidence="1">
    <location>
        <begin position="275"/>
        <end position="305"/>
    </location>
</feature>
<dbReference type="EMBL" id="CP126980">
    <property type="protein sequence ID" value="WIM97356.1"/>
    <property type="molecule type" value="Genomic_DNA"/>
</dbReference>
<keyword evidence="2" id="KW-0812">Transmembrane</keyword>
<feature type="transmembrane region" description="Helical" evidence="2">
    <location>
        <begin position="6"/>
        <end position="25"/>
    </location>
</feature>
<keyword evidence="2" id="KW-0472">Membrane</keyword>
<feature type="region of interest" description="Disordered" evidence="1">
    <location>
        <begin position="334"/>
        <end position="360"/>
    </location>
</feature>
<evidence type="ECO:0000313" key="3">
    <source>
        <dbReference type="EMBL" id="WIM97356.1"/>
    </source>
</evidence>
<keyword evidence="2" id="KW-1133">Transmembrane helix</keyword>
<feature type="region of interest" description="Disordered" evidence="1">
    <location>
        <begin position="367"/>
        <end position="386"/>
    </location>
</feature>
<evidence type="ECO:0000256" key="1">
    <source>
        <dbReference type="SAM" id="MobiDB-lite"/>
    </source>
</evidence>
<proteinExistence type="predicted"/>
<feature type="transmembrane region" description="Helical" evidence="2">
    <location>
        <begin position="108"/>
        <end position="126"/>
    </location>
</feature>
<protein>
    <submittedName>
        <fullName evidence="3">Uncharacterized protein</fullName>
    </submittedName>
</protein>
<dbReference type="Proteomes" id="UP001240150">
    <property type="component" value="Chromosome"/>
</dbReference>
<evidence type="ECO:0000313" key="4">
    <source>
        <dbReference type="Proteomes" id="UP001240150"/>
    </source>
</evidence>
<dbReference type="RefSeq" id="WP_284918753.1">
    <property type="nucleotide sequence ID" value="NZ_CP126980.1"/>
</dbReference>
<evidence type="ECO:0000256" key="2">
    <source>
        <dbReference type="SAM" id="Phobius"/>
    </source>
</evidence>
<name>A0ABY8WHJ7_9ACTN</name>
<sequence length="386" mass="39026">MRHLRSILYALVLAPATWVLAGVGFTHDLVSRGRDMFTAESVSGLLLLVMAGILFAIMAFSPISPAGPTLAGAAYLGVTYWAWNAPESYAGAWPPDVVKADFDLSRPGYGLAALLAVPLLCTALSARRWARYEPPVLPIIGEIGRFRGSAKVAGDTVAAIETTVLRTAQPAPSRHPSGDDRTQILRTPVADPTVAIPSAATPAPAKPSVPVTAAAQVKPPAPVAIPTPAKPAVPVTAAAQVKPPAPVATAAPAKPVAAATSAKAAAPSNIAAEAPKTNKSDITANPTIAPEAGKIPAKPSAALPADDDKTIAMPLAATTPADDKTIAIAAPADNDKTTVLPAQPAAGATDKPEQAGDEETAVLSAALVTPPAKQPEVAKLPAGTEG</sequence>
<reference evidence="3 4" key="1">
    <citation type="submission" date="2023-06" db="EMBL/GenBank/DDBJ databases">
        <authorList>
            <person name="Yushchuk O."/>
            <person name="Binda E."/>
            <person name="Ruckert-Reed C."/>
            <person name="Fedorenko V."/>
            <person name="Kalinowski J."/>
            <person name="Marinelli F."/>
        </authorList>
    </citation>
    <scope>NUCLEOTIDE SEQUENCE [LARGE SCALE GENOMIC DNA]</scope>
    <source>
        <strain evidence="3 4">NRRL 3884</strain>
    </source>
</reference>
<gene>
    <name evidence="3" type="ORF">ACTOB_000866</name>
</gene>